<protein>
    <submittedName>
        <fullName evidence="1">Uncharacterized protein</fullName>
    </submittedName>
</protein>
<name>A0A2J6RCT8_HYAVF</name>
<reference evidence="1 2" key="1">
    <citation type="submission" date="2016-04" db="EMBL/GenBank/DDBJ databases">
        <title>A degradative enzymes factory behind the ericoid mycorrhizal symbiosis.</title>
        <authorList>
            <consortium name="DOE Joint Genome Institute"/>
            <person name="Martino E."/>
            <person name="Morin E."/>
            <person name="Grelet G."/>
            <person name="Kuo A."/>
            <person name="Kohler A."/>
            <person name="Daghino S."/>
            <person name="Barry K."/>
            <person name="Choi C."/>
            <person name="Cichocki N."/>
            <person name="Clum A."/>
            <person name="Copeland A."/>
            <person name="Hainaut M."/>
            <person name="Haridas S."/>
            <person name="Labutti K."/>
            <person name="Lindquist E."/>
            <person name="Lipzen A."/>
            <person name="Khouja H.-R."/>
            <person name="Murat C."/>
            <person name="Ohm R."/>
            <person name="Olson A."/>
            <person name="Spatafora J."/>
            <person name="Veneault-Fourrey C."/>
            <person name="Henrissat B."/>
            <person name="Grigoriev I."/>
            <person name="Martin F."/>
            <person name="Perotto S."/>
        </authorList>
    </citation>
    <scope>NUCLEOTIDE SEQUENCE [LARGE SCALE GENOMIC DNA]</scope>
    <source>
        <strain evidence="1 2">F</strain>
    </source>
</reference>
<dbReference type="Proteomes" id="UP000235786">
    <property type="component" value="Unassembled WGS sequence"/>
</dbReference>
<dbReference type="EMBL" id="KZ613951">
    <property type="protein sequence ID" value="PMD36327.1"/>
    <property type="molecule type" value="Genomic_DNA"/>
</dbReference>
<evidence type="ECO:0000313" key="2">
    <source>
        <dbReference type="Proteomes" id="UP000235786"/>
    </source>
</evidence>
<gene>
    <name evidence="1" type="ORF">L207DRAFT_106004</name>
</gene>
<sequence length="144" mass="16732">MLPSSSFILNTPSFIDATLLQLLHHLYSSFSYLSKHLIIIPLLFKHSFIFDHPHLNVRYLTRTFNSGHIFINSDIPSEVDPSGLLKIICPKTLTLNCRTFIVRHLSQTFNSPSTLTISTHHYCQQLNSPQLQHATRIRPLRRRW</sequence>
<accession>A0A2J6RCT8</accession>
<evidence type="ECO:0000313" key="1">
    <source>
        <dbReference type="EMBL" id="PMD36327.1"/>
    </source>
</evidence>
<organism evidence="1 2">
    <name type="scientific">Hyaloscypha variabilis (strain UAMH 11265 / GT02V1 / F)</name>
    <name type="common">Meliniomyces variabilis</name>
    <dbReference type="NCBI Taxonomy" id="1149755"/>
    <lineage>
        <taxon>Eukaryota</taxon>
        <taxon>Fungi</taxon>
        <taxon>Dikarya</taxon>
        <taxon>Ascomycota</taxon>
        <taxon>Pezizomycotina</taxon>
        <taxon>Leotiomycetes</taxon>
        <taxon>Helotiales</taxon>
        <taxon>Hyaloscyphaceae</taxon>
        <taxon>Hyaloscypha</taxon>
        <taxon>Hyaloscypha variabilis</taxon>
    </lineage>
</organism>
<dbReference type="AlphaFoldDB" id="A0A2J6RCT8"/>
<proteinExistence type="predicted"/>
<keyword evidence="2" id="KW-1185">Reference proteome</keyword>